<feature type="transmembrane region" description="Helical" evidence="8">
    <location>
        <begin position="448"/>
        <end position="470"/>
    </location>
</feature>
<proteinExistence type="inferred from homology"/>
<dbReference type="Proteomes" id="UP001199469">
    <property type="component" value="Unassembled WGS sequence"/>
</dbReference>
<dbReference type="Pfam" id="PF08817">
    <property type="entry name" value="YukD"/>
    <property type="match status" value="1"/>
</dbReference>
<comment type="subcellular location">
    <subcellularLocation>
        <location evidence="1">Cell membrane</location>
        <topology evidence="1">Multi-pass membrane protein</topology>
    </subcellularLocation>
</comment>
<organism evidence="10 11">
    <name type="scientific">Actinomycetospora endophytica</name>
    <dbReference type="NCBI Taxonomy" id="2291215"/>
    <lineage>
        <taxon>Bacteria</taxon>
        <taxon>Bacillati</taxon>
        <taxon>Actinomycetota</taxon>
        <taxon>Actinomycetes</taxon>
        <taxon>Pseudonocardiales</taxon>
        <taxon>Pseudonocardiaceae</taxon>
        <taxon>Actinomycetospora</taxon>
    </lineage>
</organism>
<comment type="similarity">
    <text evidence="2">Belongs to the EccD/Snm4 family.</text>
</comment>
<sequence length="537" mass="51325">MSTGTGRGPAPVALGRPSERPGPPAGPALVPTPAAPDDAAPVTRISVLAPTTRVDVALPGDVPVADLLGVLVEMTERAAPPEGPPPWRGEAVRSADRPAATGWTLAPLGGAPVDPRHTLDGLGVLDGDQLVLRRRGEAAPAPLYDDVVDAVAESTPASYRPWDAGWAHALGLVGAATAGTLALGALLAAGRGPGTAGGLVTAGAAAAVAVLAALLGASSTRLFSRAGAGAVLGLLATAAGAVCGLAAVPVEDATAGALLDGAGTPHLLLASALALVTAGASLLGTARTDRVALAVLVGLTTAAGIATAVGAVATVVGALAAARGTDVSAPAVAAGAGAVALVVLSALPRLGIALARLPLPQVPASAAELAQDAGPGDPAALDRRADRAHAVLAGLAGGTVAALAASAAVLAAAPGEGWQGTAGWVLAVLLVVLPALRSRSYANAVPAAILLLGAVVGGAAVGAGAVAAAPPGIARVGLALAAVVAGGLCVLLGSALPGRRSSPAMRRAVDLLEGLGITAVIPLALAVCDLYTAVRLL</sequence>
<accession>A0ABS8P4N9</accession>
<gene>
    <name evidence="10" type="primary">eccD</name>
    <name evidence="10" type="ORF">LQ327_03795</name>
</gene>
<feature type="domain" description="EccD-like transmembrane" evidence="9">
    <location>
        <begin position="168"/>
        <end position="536"/>
    </location>
</feature>
<dbReference type="InterPro" id="IPR024962">
    <property type="entry name" value="YukD-like"/>
</dbReference>
<protein>
    <submittedName>
        <fullName evidence="10">Type VII secretion integral membrane protein EccD</fullName>
    </submittedName>
</protein>
<dbReference type="Pfam" id="PF19053">
    <property type="entry name" value="EccD"/>
    <property type="match status" value="1"/>
</dbReference>
<keyword evidence="4 8" id="KW-0812">Transmembrane</keyword>
<dbReference type="RefSeq" id="WP_230730210.1">
    <property type="nucleotide sequence ID" value="NZ_JAJNDB010000001.1"/>
</dbReference>
<keyword evidence="5 8" id="KW-1133">Transmembrane helix</keyword>
<feature type="transmembrane region" description="Helical" evidence="8">
    <location>
        <begin position="476"/>
        <end position="496"/>
    </location>
</feature>
<dbReference type="Gene3D" id="3.10.20.90">
    <property type="entry name" value="Phosphatidylinositol 3-kinase Catalytic Subunit, Chain A, domain 1"/>
    <property type="match status" value="1"/>
</dbReference>
<feature type="transmembrane region" description="Helical" evidence="8">
    <location>
        <begin position="293"/>
        <end position="321"/>
    </location>
</feature>
<evidence type="ECO:0000313" key="10">
    <source>
        <dbReference type="EMBL" id="MCD2192515.1"/>
    </source>
</evidence>
<evidence type="ECO:0000256" key="1">
    <source>
        <dbReference type="ARBA" id="ARBA00004651"/>
    </source>
</evidence>
<feature type="transmembrane region" description="Helical" evidence="8">
    <location>
        <begin position="196"/>
        <end position="215"/>
    </location>
</feature>
<dbReference type="NCBIfam" id="TIGR03920">
    <property type="entry name" value="T7SS_EccD"/>
    <property type="match status" value="1"/>
</dbReference>
<feature type="transmembrane region" description="Helical" evidence="8">
    <location>
        <begin position="327"/>
        <end position="347"/>
    </location>
</feature>
<keyword evidence="3" id="KW-1003">Cell membrane</keyword>
<keyword evidence="11" id="KW-1185">Reference proteome</keyword>
<feature type="region of interest" description="Disordered" evidence="7">
    <location>
        <begin position="1"/>
        <end position="38"/>
    </location>
</feature>
<feature type="transmembrane region" description="Helical" evidence="8">
    <location>
        <begin position="227"/>
        <end position="247"/>
    </location>
</feature>
<evidence type="ECO:0000313" key="11">
    <source>
        <dbReference type="Proteomes" id="UP001199469"/>
    </source>
</evidence>
<evidence type="ECO:0000256" key="4">
    <source>
        <dbReference type="ARBA" id="ARBA00022692"/>
    </source>
</evidence>
<feature type="transmembrane region" description="Helical" evidence="8">
    <location>
        <begin position="508"/>
        <end position="534"/>
    </location>
</feature>
<evidence type="ECO:0000256" key="3">
    <source>
        <dbReference type="ARBA" id="ARBA00022475"/>
    </source>
</evidence>
<evidence type="ECO:0000256" key="2">
    <source>
        <dbReference type="ARBA" id="ARBA00006162"/>
    </source>
</evidence>
<keyword evidence="6 8" id="KW-0472">Membrane</keyword>
<feature type="compositionally biased region" description="Low complexity" evidence="7">
    <location>
        <begin position="27"/>
        <end position="38"/>
    </location>
</feature>
<evidence type="ECO:0000256" key="7">
    <source>
        <dbReference type="SAM" id="MobiDB-lite"/>
    </source>
</evidence>
<comment type="caution">
    <text evidence="10">The sequence shown here is derived from an EMBL/GenBank/DDBJ whole genome shotgun (WGS) entry which is preliminary data.</text>
</comment>
<evidence type="ECO:0000259" key="9">
    <source>
        <dbReference type="Pfam" id="PF19053"/>
    </source>
</evidence>
<dbReference type="InterPro" id="IPR006707">
    <property type="entry name" value="T7SS_EccD"/>
</dbReference>
<evidence type="ECO:0000256" key="6">
    <source>
        <dbReference type="ARBA" id="ARBA00023136"/>
    </source>
</evidence>
<feature type="transmembrane region" description="Helical" evidence="8">
    <location>
        <begin position="418"/>
        <end position="436"/>
    </location>
</feature>
<reference evidence="10 11" key="1">
    <citation type="submission" date="2021-11" db="EMBL/GenBank/DDBJ databases">
        <title>Draft genome sequence of Actinomycetospora sp. SF1 isolated from the rhizosphere soil.</title>
        <authorList>
            <person name="Duangmal K."/>
            <person name="Chantavorakit T."/>
        </authorList>
    </citation>
    <scope>NUCLEOTIDE SEQUENCE [LARGE SCALE GENOMIC DNA]</scope>
    <source>
        <strain evidence="10 11">TBRC 5722</strain>
    </source>
</reference>
<feature type="transmembrane region" description="Helical" evidence="8">
    <location>
        <begin position="390"/>
        <end position="412"/>
    </location>
</feature>
<name>A0ABS8P4N9_9PSEU</name>
<dbReference type="EMBL" id="JAJNDB010000001">
    <property type="protein sequence ID" value="MCD2192515.1"/>
    <property type="molecule type" value="Genomic_DNA"/>
</dbReference>
<evidence type="ECO:0000256" key="8">
    <source>
        <dbReference type="SAM" id="Phobius"/>
    </source>
</evidence>
<evidence type="ECO:0000256" key="5">
    <source>
        <dbReference type="ARBA" id="ARBA00022989"/>
    </source>
</evidence>
<feature type="transmembrane region" description="Helical" evidence="8">
    <location>
        <begin position="169"/>
        <end position="190"/>
    </location>
</feature>
<feature type="transmembrane region" description="Helical" evidence="8">
    <location>
        <begin position="267"/>
        <end position="286"/>
    </location>
</feature>
<dbReference type="PIRSF" id="PIRSF017804">
    <property type="entry name" value="Secretion_EccD1"/>
    <property type="match status" value="1"/>
</dbReference>
<dbReference type="InterPro" id="IPR044049">
    <property type="entry name" value="EccD_transm"/>
</dbReference>